<dbReference type="NCBIfam" id="NF040466">
    <property type="entry name" value="ydjY_domain"/>
    <property type="match status" value="1"/>
</dbReference>
<dbReference type="AlphaFoldDB" id="A0A0F9XMW7"/>
<accession>A0A0F9XMW7</accession>
<keyword evidence="1" id="KW-0175">Coiled coil</keyword>
<reference evidence="3" key="1">
    <citation type="journal article" date="2015" name="Nature">
        <title>Complex archaea that bridge the gap between prokaryotes and eukaryotes.</title>
        <authorList>
            <person name="Spang A."/>
            <person name="Saw J.H."/>
            <person name="Jorgensen S.L."/>
            <person name="Zaremba-Niedzwiedzka K."/>
            <person name="Martijn J."/>
            <person name="Lind A.E."/>
            <person name="van Eijk R."/>
            <person name="Schleper C."/>
            <person name="Guy L."/>
            <person name="Ettema T.J."/>
        </authorList>
    </citation>
    <scope>NUCLEOTIDE SEQUENCE</scope>
</reference>
<organism evidence="3">
    <name type="scientific">marine sediment metagenome</name>
    <dbReference type="NCBI Taxonomy" id="412755"/>
    <lineage>
        <taxon>unclassified sequences</taxon>
        <taxon>metagenomes</taxon>
        <taxon>ecological metagenomes</taxon>
    </lineage>
</organism>
<feature type="compositionally biased region" description="Low complexity" evidence="2">
    <location>
        <begin position="40"/>
        <end position="52"/>
    </location>
</feature>
<dbReference type="EMBL" id="LAZR01000039">
    <property type="protein sequence ID" value="KKO00732.1"/>
    <property type="molecule type" value="Genomic_DNA"/>
</dbReference>
<evidence type="ECO:0000313" key="3">
    <source>
        <dbReference type="EMBL" id="KKO00732.1"/>
    </source>
</evidence>
<evidence type="ECO:0000256" key="1">
    <source>
        <dbReference type="SAM" id="Coils"/>
    </source>
</evidence>
<feature type="compositionally biased region" description="Acidic residues" evidence="2">
    <location>
        <begin position="423"/>
        <end position="434"/>
    </location>
</feature>
<evidence type="ECO:0000256" key="2">
    <source>
        <dbReference type="SAM" id="MobiDB-lite"/>
    </source>
</evidence>
<name>A0A0F9XMW7_9ZZZZ</name>
<sequence length="434" mass="46846">MNRILAMSLAAAAALTTVVLIAAAGPATPVQADEPTAEGAQDAPTAAPATQPADDEVIKLPHVQLDLANRRIVIDARVCLQQGLLELLMCHVGTKEHESILHTRARGSDIHAALLALGLAPGQPARWVQIDDIGRAIPPRGAGLKIDLHWTDAAGAKQSVPAGRWIRPLQDDQAPPVGEWIFVGSALLPHGAYWADSSGELISVSNFASSVIDVPFESTDDNHELLFTAATDAIPPVGTAVTVVITPTPGGENADYARAIVTVDRHGRLTADGEPIALVQLDAWAQRYLERHARGQVVIRSTMRTMGYHTQRVYDELRMAGVWDILEARAGLAEPVLPRTAARARVRLAELRRDLAEADGLFGDPHGDAQRTLEQIEREIQELKRLESLWTEYALHIRQALVDFPPPPKQPDGSTWPDRPADVDADGDEGSDSP</sequence>
<dbReference type="InterPro" id="IPR047750">
    <property type="entry name" value="YdjY-like"/>
</dbReference>
<feature type="region of interest" description="Disordered" evidence="2">
    <location>
        <begin position="30"/>
        <end position="53"/>
    </location>
</feature>
<protein>
    <submittedName>
        <fullName evidence="3">Uncharacterized protein</fullName>
    </submittedName>
</protein>
<comment type="caution">
    <text evidence="3">The sequence shown here is derived from an EMBL/GenBank/DDBJ whole genome shotgun (WGS) entry which is preliminary data.</text>
</comment>
<gene>
    <name evidence="3" type="ORF">LCGC14_0125060</name>
</gene>
<feature type="region of interest" description="Disordered" evidence="2">
    <location>
        <begin position="402"/>
        <end position="434"/>
    </location>
</feature>
<proteinExistence type="predicted"/>
<feature type="coiled-coil region" evidence="1">
    <location>
        <begin position="341"/>
        <end position="389"/>
    </location>
</feature>